<evidence type="ECO:0000256" key="5">
    <source>
        <dbReference type="ARBA" id="ARBA00022692"/>
    </source>
</evidence>
<feature type="region of interest" description="Disordered" evidence="11">
    <location>
        <begin position="691"/>
        <end position="748"/>
    </location>
</feature>
<keyword evidence="4" id="KW-1003">Cell membrane</keyword>
<dbReference type="Proteomes" id="UP001183176">
    <property type="component" value="Unassembled WGS sequence"/>
</dbReference>
<dbReference type="PANTHER" id="PTHR30627:SF2">
    <property type="entry name" value="PEPTIDOGLYCAN D,D-TRANSPEPTIDASE MRDA"/>
    <property type="match status" value="1"/>
</dbReference>
<dbReference type="SUPFAM" id="SSF56601">
    <property type="entry name" value="beta-lactamase/transpeptidase-like"/>
    <property type="match status" value="1"/>
</dbReference>
<evidence type="ECO:0000259" key="13">
    <source>
        <dbReference type="Pfam" id="PF03717"/>
    </source>
</evidence>
<dbReference type="SUPFAM" id="SSF56519">
    <property type="entry name" value="Penicillin binding protein dimerisation domain"/>
    <property type="match status" value="1"/>
</dbReference>
<dbReference type="InterPro" id="IPR012338">
    <property type="entry name" value="Beta-lactam/transpept-like"/>
</dbReference>
<evidence type="ECO:0000256" key="4">
    <source>
        <dbReference type="ARBA" id="ARBA00022475"/>
    </source>
</evidence>
<dbReference type="InterPro" id="IPR005311">
    <property type="entry name" value="PBP_dimer"/>
</dbReference>
<evidence type="ECO:0000256" key="2">
    <source>
        <dbReference type="ARBA" id="ARBA00004236"/>
    </source>
</evidence>
<dbReference type="InterPro" id="IPR036138">
    <property type="entry name" value="PBP_dimer_sf"/>
</dbReference>
<accession>A0ABU2J666</accession>
<evidence type="ECO:0000256" key="6">
    <source>
        <dbReference type="ARBA" id="ARBA00022960"/>
    </source>
</evidence>
<evidence type="ECO:0000256" key="11">
    <source>
        <dbReference type="SAM" id="MobiDB-lite"/>
    </source>
</evidence>
<evidence type="ECO:0000313" key="14">
    <source>
        <dbReference type="EMBL" id="MDT0260493.1"/>
    </source>
</evidence>
<dbReference type="Pfam" id="PF03717">
    <property type="entry name" value="PBP_dimer"/>
    <property type="match status" value="1"/>
</dbReference>
<feature type="domain" description="Penicillin-binding protein dimerisation" evidence="13">
    <location>
        <begin position="58"/>
        <end position="238"/>
    </location>
</feature>
<evidence type="ECO:0000256" key="9">
    <source>
        <dbReference type="ARBA" id="ARBA00023136"/>
    </source>
</evidence>
<gene>
    <name evidence="14" type="ORF">RM423_03715</name>
</gene>
<evidence type="ECO:0000256" key="10">
    <source>
        <dbReference type="ARBA" id="ARBA00023316"/>
    </source>
</evidence>
<dbReference type="InterPro" id="IPR001460">
    <property type="entry name" value="PCN-bd_Tpept"/>
</dbReference>
<dbReference type="EMBL" id="JAVREH010000003">
    <property type="protein sequence ID" value="MDT0260493.1"/>
    <property type="molecule type" value="Genomic_DNA"/>
</dbReference>
<protein>
    <submittedName>
        <fullName evidence="14">Penicillin-binding transpeptidase domain-containing protein</fullName>
    </submittedName>
</protein>
<evidence type="ECO:0000256" key="7">
    <source>
        <dbReference type="ARBA" id="ARBA00022984"/>
    </source>
</evidence>
<name>A0ABU2J666_9ACTN</name>
<evidence type="ECO:0000259" key="12">
    <source>
        <dbReference type="Pfam" id="PF00905"/>
    </source>
</evidence>
<feature type="domain" description="Penicillin-binding protein transpeptidase" evidence="12">
    <location>
        <begin position="283"/>
        <end position="667"/>
    </location>
</feature>
<evidence type="ECO:0000256" key="3">
    <source>
        <dbReference type="ARBA" id="ARBA00007171"/>
    </source>
</evidence>
<feature type="compositionally biased region" description="Low complexity" evidence="11">
    <location>
        <begin position="694"/>
        <end position="721"/>
    </location>
</feature>
<evidence type="ECO:0000313" key="15">
    <source>
        <dbReference type="Proteomes" id="UP001183176"/>
    </source>
</evidence>
<keyword evidence="8" id="KW-1133">Transmembrane helix</keyword>
<keyword evidence="6" id="KW-0133">Cell shape</keyword>
<evidence type="ECO:0000256" key="1">
    <source>
        <dbReference type="ARBA" id="ARBA00004167"/>
    </source>
</evidence>
<dbReference type="RefSeq" id="WP_311421643.1">
    <property type="nucleotide sequence ID" value="NZ_JAVREH010000003.1"/>
</dbReference>
<keyword evidence="15" id="KW-1185">Reference proteome</keyword>
<keyword evidence="9" id="KW-0472">Membrane</keyword>
<comment type="similarity">
    <text evidence="3">Belongs to the transpeptidase family.</text>
</comment>
<dbReference type="Pfam" id="PF00905">
    <property type="entry name" value="Transpeptidase"/>
    <property type="match status" value="1"/>
</dbReference>
<organism evidence="14 15">
    <name type="scientific">Jatrophihabitans lederbergiae</name>
    <dbReference type="NCBI Taxonomy" id="3075547"/>
    <lineage>
        <taxon>Bacteria</taxon>
        <taxon>Bacillati</taxon>
        <taxon>Actinomycetota</taxon>
        <taxon>Actinomycetes</taxon>
        <taxon>Jatrophihabitantales</taxon>
        <taxon>Jatrophihabitantaceae</taxon>
        <taxon>Jatrophihabitans</taxon>
    </lineage>
</organism>
<sequence length="748" mass="76980">MSFTDPRSGSHRARLSVLRLLIGSLLLTLLSRLAFVQLMDPNKPAQSAGATHLGSIVVPAPRGEIVDSRGRVLVGNKSTHVLTVDRSALDQQDDHGAAVLARLAPVLGMAAVDLRHEITPCGSKVPSPCWTGEPYQPVPVASDIDAGVVFAISEHAEDFPGVAIDAQTVLDYPGGTLAAHVLGYTGVVGADDQKANRALADADTIGRSGLEESYDSVLRGVDGEQKVQLDPRGEAVGTAAAVPAKQGDTLITSIDADVQALAEKSLREQIHASQLKGKPAPSGAAVVMDPHTGRVIAAAGYPTYDPSEFVGGISVADYHKLTAPGANDPLVGRAIAGAYAPGSTFKLISSSDDVMSGAVTTDGRYPCPGSLSVDGRTKTNYESESFGGPIDLTFALQVSCDTFFYAPAVAEWQADQARVDSGKKPLEQLQAMARAFGVAQFPGMDLPADEQATGSIGDRASRMAGWKANKADYCAAAKAGYPDVTDPTNRAYLTQLASENCTDGWRFFAGNNADTAIGQGDTTVSPLQLATAYSAMVNGGTLYQPTLGWGVADANGKIIRTITPKTVRTLPVTPSVLSKVANSLHFQNNHSVSGALAFDGSPIQTLISGKTGTAEVYGKQDTSWLASWGPVQPGQDASNAKFVVVGMIEQAGTGASAAAPMVRKIYEGLLGVNGAPVVAGSEPASTMPTVVAKSLSHQSKPSSSGSTAGTARATSASASASSGGGQAPPGSAAPLPDVLPTPSGTRRP</sequence>
<dbReference type="PANTHER" id="PTHR30627">
    <property type="entry name" value="PEPTIDOGLYCAN D,D-TRANSPEPTIDASE"/>
    <property type="match status" value="1"/>
</dbReference>
<comment type="subcellular location">
    <subcellularLocation>
        <location evidence="2">Cell membrane</location>
    </subcellularLocation>
    <subcellularLocation>
        <location evidence="1">Membrane</location>
        <topology evidence="1">Single-pass membrane protein</topology>
    </subcellularLocation>
</comment>
<dbReference type="InterPro" id="IPR050515">
    <property type="entry name" value="Beta-lactam/transpept"/>
</dbReference>
<keyword evidence="5" id="KW-0812">Transmembrane</keyword>
<comment type="caution">
    <text evidence="14">The sequence shown here is derived from an EMBL/GenBank/DDBJ whole genome shotgun (WGS) entry which is preliminary data.</text>
</comment>
<keyword evidence="7" id="KW-0573">Peptidoglycan synthesis</keyword>
<proteinExistence type="inferred from homology"/>
<reference evidence="15" key="1">
    <citation type="submission" date="2023-07" db="EMBL/GenBank/DDBJ databases">
        <title>30 novel species of actinomycetes from the DSMZ collection.</title>
        <authorList>
            <person name="Nouioui I."/>
        </authorList>
    </citation>
    <scope>NUCLEOTIDE SEQUENCE [LARGE SCALE GENOMIC DNA]</scope>
    <source>
        <strain evidence="15">DSM 44399</strain>
    </source>
</reference>
<dbReference type="Gene3D" id="3.90.1310.10">
    <property type="entry name" value="Penicillin-binding protein 2a (Domain 2)"/>
    <property type="match status" value="1"/>
</dbReference>
<dbReference type="Gene3D" id="3.40.710.10">
    <property type="entry name" value="DD-peptidase/beta-lactamase superfamily"/>
    <property type="match status" value="1"/>
</dbReference>
<evidence type="ECO:0000256" key="8">
    <source>
        <dbReference type="ARBA" id="ARBA00022989"/>
    </source>
</evidence>
<keyword evidence="10" id="KW-0961">Cell wall biogenesis/degradation</keyword>